<evidence type="ECO:0000313" key="1">
    <source>
        <dbReference type="EMBL" id="KAH7930803.1"/>
    </source>
</evidence>
<name>A0ACB8C158_9AGAM</name>
<dbReference type="EMBL" id="MU266329">
    <property type="protein sequence ID" value="KAH7930803.1"/>
    <property type="molecule type" value="Genomic_DNA"/>
</dbReference>
<sequence length="79" mass="9294">MCHWRRVRNTYRRCGHAFDLPDEMIQCDNRYCKFSLTHPSTCVPPSCTASCWQYRQFPQQYNPQIDAFCPSCIQQGKAA</sequence>
<gene>
    <name evidence="1" type="ORF">BV22DRAFT_35138</name>
</gene>
<proteinExistence type="predicted"/>
<dbReference type="Proteomes" id="UP000790709">
    <property type="component" value="Unassembled WGS sequence"/>
</dbReference>
<keyword evidence="2" id="KW-1185">Reference proteome</keyword>
<reference evidence="1" key="1">
    <citation type="journal article" date="2021" name="New Phytol.">
        <title>Evolutionary innovations through gain and loss of genes in the ectomycorrhizal Boletales.</title>
        <authorList>
            <person name="Wu G."/>
            <person name="Miyauchi S."/>
            <person name="Morin E."/>
            <person name="Kuo A."/>
            <person name="Drula E."/>
            <person name="Varga T."/>
            <person name="Kohler A."/>
            <person name="Feng B."/>
            <person name="Cao Y."/>
            <person name="Lipzen A."/>
            <person name="Daum C."/>
            <person name="Hundley H."/>
            <person name="Pangilinan J."/>
            <person name="Johnson J."/>
            <person name="Barry K."/>
            <person name="LaButti K."/>
            <person name="Ng V."/>
            <person name="Ahrendt S."/>
            <person name="Min B."/>
            <person name="Choi I.G."/>
            <person name="Park H."/>
            <person name="Plett J.M."/>
            <person name="Magnuson J."/>
            <person name="Spatafora J.W."/>
            <person name="Nagy L.G."/>
            <person name="Henrissat B."/>
            <person name="Grigoriev I.V."/>
            <person name="Yang Z.L."/>
            <person name="Xu J."/>
            <person name="Martin F.M."/>
        </authorList>
    </citation>
    <scope>NUCLEOTIDE SEQUENCE</scope>
    <source>
        <strain evidence="1">KUC20120723A-06</strain>
    </source>
</reference>
<comment type="caution">
    <text evidence="1">The sequence shown here is derived from an EMBL/GenBank/DDBJ whole genome shotgun (WGS) entry which is preliminary data.</text>
</comment>
<accession>A0ACB8C158</accession>
<protein>
    <submittedName>
        <fullName evidence="1">Uncharacterized protein</fullName>
    </submittedName>
</protein>
<organism evidence="1 2">
    <name type="scientific">Leucogyrophana mollusca</name>
    <dbReference type="NCBI Taxonomy" id="85980"/>
    <lineage>
        <taxon>Eukaryota</taxon>
        <taxon>Fungi</taxon>
        <taxon>Dikarya</taxon>
        <taxon>Basidiomycota</taxon>
        <taxon>Agaricomycotina</taxon>
        <taxon>Agaricomycetes</taxon>
        <taxon>Agaricomycetidae</taxon>
        <taxon>Boletales</taxon>
        <taxon>Boletales incertae sedis</taxon>
        <taxon>Leucogyrophana</taxon>
    </lineage>
</organism>
<evidence type="ECO:0000313" key="2">
    <source>
        <dbReference type="Proteomes" id="UP000790709"/>
    </source>
</evidence>